<evidence type="ECO:0000313" key="2">
    <source>
        <dbReference type="Proteomes" id="UP000308600"/>
    </source>
</evidence>
<dbReference type="EMBL" id="ML208268">
    <property type="protein sequence ID" value="TFK74409.1"/>
    <property type="molecule type" value="Genomic_DNA"/>
</dbReference>
<proteinExistence type="predicted"/>
<organism evidence="1 2">
    <name type="scientific">Pluteus cervinus</name>
    <dbReference type="NCBI Taxonomy" id="181527"/>
    <lineage>
        <taxon>Eukaryota</taxon>
        <taxon>Fungi</taxon>
        <taxon>Dikarya</taxon>
        <taxon>Basidiomycota</taxon>
        <taxon>Agaricomycotina</taxon>
        <taxon>Agaricomycetes</taxon>
        <taxon>Agaricomycetidae</taxon>
        <taxon>Agaricales</taxon>
        <taxon>Pluteineae</taxon>
        <taxon>Pluteaceae</taxon>
        <taxon>Pluteus</taxon>
    </lineage>
</organism>
<dbReference type="Proteomes" id="UP000308600">
    <property type="component" value="Unassembled WGS sequence"/>
</dbReference>
<name>A0ACD3B8T5_9AGAR</name>
<evidence type="ECO:0000313" key="1">
    <source>
        <dbReference type="EMBL" id="TFK74409.1"/>
    </source>
</evidence>
<sequence>MLIIACHPNAPVSAQSDHVFTPQPRHTSRSSMVSDASFPRRPDASLATDLTPNASSLDASAPTAPPPLPYPSLALQQLQMQKNFPPRSTSIPLAPGGNGGLPLGQSSTSVNHYAAAHRSLGVASGLGASSSTTLHATSAVAVATNKAGAFFSSLGRKASLSRRDRIADVTAGQRLGVAMANGGHRVLTKSPPPMNQHQHQQMQVINNANARAAVAAAAGAGGEKGKDAGSLNSSSSSGSLKFAPAGNGNSSANLNGGSGSTPPGAASLPPNTAPLNAQINAHAFPVTPLKNVAATPGSSKSPPSKPTSPSSNPVTPTRPLHIASNPSLPPSPLPVPNGPRAPPPANRVSRSHTVLAPSSTFKNTFFLSEKGKEKEVERERGLGNNNGFMSEREVESKPKDAHKRRPSLFALPSKNHGRQDQLSDYHNYSDVPKSALSKSKSFNPHGSHYSNRDNHNPGGISNGIAAPGVMGPGNASGSDTFEAHVDRLANVIKGIDRQILAGYVERAGSDTLAIGQYLEDNKKGAIKPPNH</sequence>
<gene>
    <name evidence="1" type="ORF">BDN72DRAFT_52295</name>
</gene>
<keyword evidence="2" id="KW-1185">Reference proteome</keyword>
<reference evidence="1 2" key="1">
    <citation type="journal article" date="2019" name="Nat. Ecol. Evol.">
        <title>Megaphylogeny resolves global patterns of mushroom evolution.</title>
        <authorList>
            <person name="Varga T."/>
            <person name="Krizsan K."/>
            <person name="Foldi C."/>
            <person name="Dima B."/>
            <person name="Sanchez-Garcia M."/>
            <person name="Sanchez-Ramirez S."/>
            <person name="Szollosi G.J."/>
            <person name="Szarkandi J.G."/>
            <person name="Papp V."/>
            <person name="Albert L."/>
            <person name="Andreopoulos W."/>
            <person name="Angelini C."/>
            <person name="Antonin V."/>
            <person name="Barry K.W."/>
            <person name="Bougher N.L."/>
            <person name="Buchanan P."/>
            <person name="Buyck B."/>
            <person name="Bense V."/>
            <person name="Catcheside P."/>
            <person name="Chovatia M."/>
            <person name="Cooper J."/>
            <person name="Damon W."/>
            <person name="Desjardin D."/>
            <person name="Finy P."/>
            <person name="Geml J."/>
            <person name="Haridas S."/>
            <person name="Hughes K."/>
            <person name="Justo A."/>
            <person name="Karasinski D."/>
            <person name="Kautmanova I."/>
            <person name="Kiss B."/>
            <person name="Kocsube S."/>
            <person name="Kotiranta H."/>
            <person name="LaButti K.M."/>
            <person name="Lechner B.E."/>
            <person name="Liimatainen K."/>
            <person name="Lipzen A."/>
            <person name="Lukacs Z."/>
            <person name="Mihaltcheva S."/>
            <person name="Morgado L.N."/>
            <person name="Niskanen T."/>
            <person name="Noordeloos M.E."/>
            <person name="Ohm R.A."/>
            <person name="Ortiz-Santana B."/>
            <person name="Ovrebo C."/>
            <person name="Racz N."/>
            <person name="Riley R."/>
            <person name="Savchenko A."/>
            <person name="Shiryaev A."/>
            <person name="Soop K."/>
            <person name="Spirin V."/>
            <person name="Szebenyi C."/>
            <person name="Tomsovsky M."/>
            <person name="Tulloss R.E."/>
            <person name="Uehling J."/>
            <person name="Grigoriev I.V."/>
            <person name="Vagvolgyi C."/>
            <person name="Papp T."/>
            <person name="Martin F.M."/>
            <person name="Miettinen O."/>
            <person name="Hibbett D.S."/>
            <person name="Nagy L.G."/>
        </authorList>
    </citation>
    <scope>NUCLEOTIDE SEQUENCE [LARGE SCALE GENOMIC DNA]</scope>
    <source>
        <strain evidence="1 2">NL-1719</strain>
    </source>
</reference>
<protein>
    <submittedName>
        <fullName evidence="1">Uncharacterized protein</fullName>
    </submittedName>
</protein>
<accession>A0ACD3B8T5</accession>